<name>A0A4R7ZCP2_9FIRM</name>
<dbReference type="RefSeq" id="WP_134170968.1">
    <property type="nucleotide sequence ID" value="NZ_SODD01000046.1"/>
</dbReference>
<dbReference type="Gene3D" id="1.20.1110.10">
    <property type="entry name" value="Calcium-transporting ATPase, transmembrane domain"/>
    <property type="match status" value="1"/>
</dbReference>
<feature type="transmembrane region" description="Helical" evidence="8">
    <location>
        <begin position="83"/>
        <end position="102"/>
    </location>
</feature>
<dbReference type="PROSITE" id="PS00154">
    <property type="entry name" value="ATPASE_E1_E2"/>
    <property type="match status" value="1"/>
</dbReference>
<dbReference type="PRINTS" id="PR00119">
    <property type="entry name" value="CATATPASE"/>
</dbReference>
<dbReference type="SUPFAM" id="SSF81665">
    <property type="entry name" value="Calcium ATPase, transmembrane domain M"/>
    <property type="match status" value="1"/>
</dbReference>
<dbReference type="InterPro" id="IPR059000">
    <property type="entry name" value="ATPase_P-type_domA"/>
</dbReference>
<sequence>MANKEYYKCEIDQVIVDIGSDGQVGLTSKEVETRLEEYGKNVLEGGKKVSPWHILLEKLNNIIVYLLLAAAAISFALGDTVEGIAVLIAVFIAVAFGFVSELKAQKSVESLQSMIKTKADVVRDGQLMEINSEDLVPGDLLSLKSGDAISADARLIESTNLACMEASLTGESIASSKDASLTFDEDVSLGDRKNYVFAGTAVTRGNAKAIVTATGSYSEVGQISSLLKETKKEASPLNQELDKLGRLLIGIAALFALIVIVIGLATGRELSFVLQVALILAIASIPEAMPAVSTITLAKGMSRMSEHKALVKTLDAVETLGSTSVICSDKTGTLTENQMTVESIYLLNGQEYEVTGGGYEPTGQILHDGTAITVDSVEKLQQFLYAAVLNTNATLQEEHGEYSIIGDPTEGSLIVLGDKVGYSRNRLHDEGFERLDEIPFNSKLKYMITLYQKGDQKYTFIKGGPDVLLDMSHHDQDTKAKIREKNEEMASHGWRVLAIGMIDDNEAIYNNTCDGNVRILGLVGIIDPPRKDVMESIRLCQRAGIRVKMITGDHPQTASVIAKQIGMRSYDNVMTGFEFDNSKHTQKFDHDVCRTGVFARVSPRNKLDIVKILQETNEVVAMTGDGVNDAPALNGADIGIAMGVRGTEVAREAADMILTTDKFSTIVDAVKEGRIIFANIRKFVYYLFSCNMVEITSIILSLLFLIPDLPVLPLHILWLNLVVDILPAMSLGFEPAEDNIMDQPPRKKGQGLLSASFLKPILLSGLVLGFTAFGIYAFSLHRGFSVIEAQTTTFTLMAIMQLLHILNVRRVKVFGLDKTLLQNKSMIIAMLVAVGLQLVAIYVPLFNNVLGTVPLGVENWIYILTFSITATIIVYVLKRVFKMK</sequence>
<dbReference type="Gene3D" id="3.40.1110.10">
    <property type="entry name" value="Calcium-transporting ATPase, cytoplasmic domain N"/>
    <property type="match status" value="1"/>
</dbReference>
<reference evidence="10 11" key="1">
    <citation type="submission" date="2019-03" db="EMBL/GenBank/DDBJ databases">
        <title>Genomic Encyclopedia of Type Strains, Phase IV (KMG-IV): sequencing the most valuable type-strain genomes for metagenomic binning, comparative biology and taxonomic classification.</title>
        <authorList>
            <person name="Goeker M."/>
        </authorList>
    </citation>
    <scope>NUCLEOTIDE SEQUENCE [LARGE SCALE GENOMIC DNA]</scope>
    <source>
        <strain evidence="10 11">DSM 28867</strain>
    </source>
</reference>
<feature type="transmembrane region" description="Helical" evidence="8">
    <location>
        <begin position="757"/>
        <end position="778"/>
    </location>
</feature>
<dbReference type="GO" id="GO:0016887">
    <property type="term" value="F:ATP hydrolysis activity"/>
    <property type="evidence" value="ECO:0007669"/>
    <property type="project" value="InterPro"/>
</dbReference>
<dbReference type="InterPro" id="IPR036412">
    <property type="entry name" value="HAD-like_sf"/>
</dbReference>
<dbReference type="InterPro" id="IPR008250">
    <property type="entry name" value="ATPase_P-typ_transduc_dom_A_sf"/>
</dbReference>
<dbReference type="SUPFAM" id="SSF81660">
    <property type="entry name" value="Metal cation-transporting ATPase, ATP-binding domain N"/>
    <property type="match status" value="1"/>
</dbReference>
<feature type="transmembrane region" description="Helical" evidence="8">
    <location>
        <begin position="784"/>
        <end position="806"/>
    </location>
</feature>
<dbReference type="InterPro" id="IPR004014">
    <property type="entry name" value="ATPase_P-typ_cation-transptr_N"/>
</dbReference>
<keyword evidence="11" id="KW-1185">Reference proteome</keyword>
<dbReference type="InterPro" id="IPR006068">
    <property type="entry name" value="ATPase_P-typ_cation-transptr_C"/>
</dbReference>
<evidence type="ECO:0000259" key="9">
    <source>
        <dbReference type="SMART" id="SM00831"/>
    </source>
</evidence>
<dbReference type="FunFam" id="3.40.50.1000:FF:000001">
    <property type="entry name" value="Phospholipid-transporting ATPase IC"/>
    <property type="match status" value="1"/>
</dbReference>
<dbReference type="InterPro" id="IPR044492">
    <property type="entry name" value="P_typ_ATPase_HD_dom"/>
</dbReference>
<evidence type="ECO:0000256" key="2">
    <source>
        <dbReference type="ARBA" id="ARBA00022692"/>
    </source>
</evidence>
<organism evidence="10 11">
    <name type="scientific">Breznakia blatticola</name>
    <dbReference type="NCBI Taxonomy" id="1754012"/>
    <lineage>
        <taxon>Bacteria</taxon>
        <taxon>Bacillati</taxon>
        <taxon>Bacillota</taxon>
        <taxon>Erysipelotrichia</taxon>
        <taxon>Erysipelotrichales</taxon>
        <taxon>Erysipelotrichaceae</taxon>
        <taxon>Breznakia</taxon>
    </lineage>
</organism>
<feature type="transmembrane region" description="Helical" evidence="8">
    <location>
        <begin position="272"/>
        <end position="298"/>
    </location>
</feature>
<dbReference type="InterPro" id="IPR023298">
    <property type="entry name" value="ATPase_P-typ_TM_dom_sf"/>
</dbReference>
<evidence type="ECO:0000256" key="5">
    <source>
        <dbReference type="ARBA" id="ARBA00022967"/>
    </source>
</evidence>
<dbReference type="PRINTS" id="PR00120">
    <property type="entry name" value="HATPASE"/>
</dbReference>
<dbReference type="SUPFAM" id="SSF56784">
    <property type="entry name" value="HAD-like"/>
    <property type="match status" value="1"/>
</dbReference>
<evidence type="ECO:0000313" key="10">
    <source>
        <dbReference type="EMBL" id="TDW13161.1"/>
    </source>
</evidence>
<keyword evidence="6 8" id="KW-1133">Transmembrane helix</keyword>
<evidence type="ECO:0000256" key="1">
    <source>
        <dbReference type="ARBA" id="ARBA00004141"/>
    </source>
</evidence>
<evidence type="ECO:0000256" key="3">
    <source>
        <dbReference type="ARBA" id="ARBA00022741"/>
    </source>
</evidence>
<dbReference type="Pfam" id="PF00122">
    <property type="entry name" value="E1-E2_ATPase"/>
    <property type="match status" value="1"/>
</dbReference>
<dbReference type="SFLD" id="SFLDG00002">
    <property type="entry name" value="C1.7:_P-type_atpase_like"/>
    <property type="match status" value="1"/>
</dbReference>
<keyword evidence="3" id="KW-0547">Nucleotide-binding</keyword>
<evidence type="ECO:0000256" key="6">
    <source>
        <dbReference type="ARBA" id="ARBA00022989"/>
    </source>
</evidence>
<dbReference type="InterPro" id="IPR018303">
    <property type="entry name" value="ATPase_P-typ_P_site"/>
</dbReference>
<dbReference type="InterPro" id="IPR001757">
    <property type="entry name" value="P_typ_ATPase"/>
</dbReference>
<evidence type="ECO:0000256" key="8">
    <source>
        <dbReference type="SAM" id="Phobius"/>
    </source>
</evidence>
<comment type="caution">
    <text evidence="10">The sequence shown here is derived from an EMBL/GenBank/DDBJ whole genome shotgun (WGS) entry which is preliminary data.</text>
</comment>
<dbReference type="Pfam" id="PF13246">
    <property type="entry name" value="Cation_ATPase"/>
    <property type="match status" value="1"/>
</dbReference>
<protein>
    <submittedName>
        <fullName evidence="10">Ca2+-transporting ATPase</fullName>
    </submittedName>
</protein>
<dbReference type="AlphaFoldDB" id="A0A4R7ZCP2"/>
<evidence type="ECO:0000256" key="7">
    <source>
        <dbReference type="ARBA" id="ARBA00023136"/>
    </source>
</evidence>
<dbReference type="InterPro" id="IPR023299">
    <property type="entry name" value="ATPase_P-typ_cyto_dom_N"/>
</dbReference>
<feature type="transmembrane region" description="Helical" evidence="8">
    <location>
        <begin position="859"/>
        <end position="877"/>
    </location>
</feature>
<dbReference type="GO" id="GO:0016020">
    <property type="term" value="C:membrane"/>
    <property type="evidence" value="ECO:0007669"/>
    <property type="project" value="UniProtKB-SubCell"/>
</dbReference>
<dbReference type="SFLD" id="SFLDF00027">
    <property type="entry name" value="p-type_atpase"/>
    <property type="match status" value="1"/>
</dbReference>
<dbReference type="Proteomes" id="UP000294743">
    <property type="component" value="Unassembled WGS sequence"/>
</dbReference>
<dbReference type="SUPFAM" id="SSF81653">
    <property type="entry name" value="Calcium ATPase, transduction domain A"/>
    <property type="match status" value="1"/>
</dbReference>
<keyword evidence="2 8" id="KW-0812">Transmembrane</keyword>
<dbReference type="GO" id="GO:0005524">
    <property type="term" value="F:ATP binding"/>
    <property type="evidence" value="ECO:0007669"/>
    <property type="project" value="UniProtKB-KW"/>
</dbReference>
<dbReference type="SFLD" id="SFLDS00003">
    <property type="entry name" value="Haloacid_Dehalogenase"/>
    <property type="match status" value="1"/>
</dbReference>
<gene>
    <name evidence="10" type="ORF">EDD63_1462</name>
</gene>
<feature type="transmembrane region" description="Helical" evidence="8">
    <location>
        <begin position="247"/>
        <end position="266"/>
    </location>
</feature>
<proteinExistence type="predicted"/>
<dbReference type="InterPro" id="IPR023214">
    <property type="entry name" value="HAD_sf"/>
</dbReference>
<dbReference type="OrthoDB" id="9813266at2"/>
<dbReference type="EMBL" id="SODD01000046">
    <property type="protein sequence ID" value="TDW13161.1"/>
    <property type="molecule type" value="Genomic_DNA"/>
</dbReference>
<keyword evidence="7 8" id="KW-0472">Membrane</keyword>
<accession>A0A4R7ZCP2</accession>
<feature type="transmembrane region" description="Helical" evidence="8">
    <location>
        <begin position="59"/>
        <end position="77"/>
    </location>
</feature>
<feature type="transmembrane region" description="Helical" evidence="8">
    <location>
        <begin position="712"/>
        <end position="736"/>
    </location>
</feature>
<dbReference type="Pfam" id="PF00689">
    <property type="entry name" value="Cation_ATPase_C"/>
    <property type="match status" value="1"/>
</dbReference>
<evidence type="ECO:0000256" key="4">
    <source>
        <dbReference type="ARBA" id="ARBA00022840"/>
    </source>
</evidence>
<feature type="transmembrane region" description="Helical" evidence="8">
    <location>
        <begin position="827"/>
        <end position="847"/>
    </location>
</feature>
<keyword evidence="4" id="KW-0067">ATP-binding</keyword>
<feature type="domain" description="Cation-transporting P-type ATPase N-terminal" evidence="9">
    <location>
        <begin position="5"/>
        <end position="79"/>
    </location>
</feature>
<dbReference type="PANTHER" id="PTHR42861">
    <property type="entry name" value="CALCIUM-TRANSPORTING ATPASE"/>
    <property type="match status" value="1"/>
</dbReference>
<dbReference type="NCBIfam" id="TIGR01494">
    <property type="entry name" value="ATPase_P-type"/>
    <property type="match status" value="3"/>
</dbReference>
<dbReference type="Pfam" id="PF00690">
    <property type="entry name" value="Cation_ATPase_N"/>
    <property type="match status" value="1"/>
</dbReference>
<dbReference type="Gene3D" id="2.70.150.10">
    <property type="entry name" value="Calcium-transporting ATPase, cytoplasmic transduction domain A"/>
    <property type="match status" value="1"/>
</dbReference>
<feature type="transmembrane region" description="Helical" evidence="8">
    <location>
        <begin position="683"/>
        <end position="706"/>
    </location>
</feature>
<keyword evidence="5" id="KW-1278">Translocase</keyword>
<evidence type="ECO:0000313" key="11">
    <source>
        <dbReference type="Proteomes" id="UP000294743"/>
    </source>
</evidence>
<dbReference type="SMART" id="SM00831">
    <property type="entry name" value="Cation_ATPase_N"/>
    <property type="match status" value="1"/>
</dbReference>
<dbReference type="Gene3D" id="3.40.50.1000">
    <property type="entry name" value="HAD superfamily/HAD-like"/>
    <property type="match status" value="1"/>
</dbReference>
<comment type="subcellular location">
    <subcellularLocation>
        <location evidence="1">Membrane</location>
        <topology evidence="1">Multi-pass membrane protein</topology>
    </subcellularLocation>
</comment>